<proteinExistence type="predicted"/>
<dbReference type="InterPro" id="IPR032427">
    <property type="entry name" value="P22_portal"/>
</dbReference>
<dbReference type="RefSeq" id="WP_154495249.1">
    <property type="nucleotide sequence ID" value="NZ_VUMU01000002.1"/>
</dbReference>
<dbReference type="Proteomes" id="UP000476055">
    <property type="component" value="Unassembled WGS sequence"/>
</dbReference>
<comment type="caution">
    <text evidence="2">The sequence shown here is derived from an EMBL/GenBank/DDBJ whole genome shotgun (WGS) entry which is preliminary data.</text>
</comment>
<feature type="region of interest" description="Disordered" evidence="1">
    <location>
        <begin position="627"/>
        <end position="647"/>
    </location>
</feature>
<name>A0A6L5YHZ0_9FIRM</name>
<evidence type="ECO:0008006" key="4">
    <source>
        <dbReference type="Google" id="ProtNLM"/>
    </source>
</evidence>
<feature type="compositionally biased region" description="Basic and acidic residues" evidence="1">
    <location>
        <begin position="627"/>
        <end position="640"/>
    </location>
</feature>
<evidence type="ECO:0000313" key="2">
    <source>
        <dbReference type="EMBL" id="MST57282.1"/>
    </source>
</evidence>
<dbReference type="Pfam" id="PF16510">
    <property type="entry name" value="P22_portal"/>
    <property type="match status" value="1"/>
</dbReference>
<evidence type="ECO:0000313" key="3">
    <source>
        <dbReference type="Proteomes" id="UP000476055"/>
    </source>
</evidence>
<organism evidence="2 3">
    <name type="scientific">Waltera intestinalis</name>
    <dbReference type="NCBI Taxonomy" id="2606635"/>
    <lineage>
        <taxon>Bacteria</taxon>
        <taxon>Bacillati</taxon>
        <taxon>Bacillota</taxon>
        <taxon>Clostridia</taxon>
        <taxon>Lachnospirales</taxon>
        <taxon>Lachnospiraceae</taxon>
        <taxon>Waltera</taxon>
    </lineage>
</organism>
<sequence>MARKRRDNRQLFIPNQPVETQQVPETGKIGAQQVIGATEILRKYKSGKDNLEKKIIANEQFWKLRQWNYMNDGKEKDFHPATAWLWSCIQARYSDAMDSYPTCNFQPRQKDDVAEAKRLSSIVPIIMEQNRYEEVYSDVVWYTLKNGGSVQGVFWDGTKHNGLGDISIKKIDFINLFWEPGITNIQESQNLFNTELVDNRILEQRYPQCRGKLGGQGITIAKYIYDDNVSTENKSVVVDWYYHTEVNGKKVLQYCKYVNDIVLYATENETEVPTTVDPLTGEVVPTGKSMAETGLYNHGLYPFVPMALYPVEGSICGYGLTDIGRDTQLQIDKLNKAILDNAIAGSTPRYFIKNNGAVNEQEFSDQSKDFIHVEGSLDDDNIKPVQYVALDDLYVTYLNNKIEELKYVTSNQDSNNGVAPSGVTAASAIAALQETAGKNARSANKTFHRAYREVCYQVVELIRQFYNVPRTFRIAPDVMSGEQFVEYSNAGLVAQKQQTMGYDTGLRLPEFDIYVTSEKANPYKKMEMNELALSLYNRGFFNPQMTDQAISCLNMMDFTKKEAVIETIKQNGTMYELLLRFQQIALTLAQKYDPAIAEQIGALILQHGGQPVPAQEGELNANVVTGNEEHPYVENARENARSSTQAD</sequence>
<dbReference type="AlphaFoldDB" id="A0A6L5YHZ0"/>
<evidence type="ECO:0000256" key="1">
    <source>
        <dbReference type="SAM" id="MobiDB-lite"/>
    </source>
</evidence>
<keyword evidence="3" id="KW-1185">Reference proteome</keyword>
<reference evidence="2 3" key="1">
    <citation type="submission" date="2019-08" db="EMBL/GenBank/DDBJ databases">
        <title>In-depth cultivation of the pig gut microbiome towards novel bacterial diversity and tailored functional studies.</title>
        <authorList>
            <person name="Wylensek D."/>
            <person name="Hitch T.C.A."/>
            <person name="Clavel T."/>
        </authorList>
    </citation>
    <scope>NUCLEOTIDE SEQUENCE [LARGE SCALE GENOMIC DNA]</scope>
    <source>
        <strain evidence="2 3">WCA3-601-WT-6H</strain>
    </source>
</reference>
<dbReference type="EMBL" id="VUMU01000002">
    <property type="protein sequence ID" value="MST57282.1"/>
    <property type="molecule type" value="Genomic_DNA"/>
</dbReference>
<protein>
    <recommendedName>
        <fullName evidence="4">Portal protein</fullName>
    </recommendedName>
</protein>
<accession>A0A6L5YHZ0</accession>
<gene>
    <name evidence="2" type="ORF">FYJ59_03305</name>
</gene>